<protein>
    <submittedName>
        <fullName evidence="1">Uncharacterized protein</fullName>
    </submittedName>
</protein>
<gene>
    <name evidence="1" type="ORF">JOQ06_019674</name>
</gene>
<reference evidence="1" key="1">
    <citation type="submission" date="2022-11" db="EMBL/GenBank/DDBJ databases">
        <title>Chromosome-level genome of Pogonophryne albipinna.</title>
        <authorList>
            <person name="Jo E."/>
        </authorList>
    </citation>
    <scope>NUCLEOTIDE SEQUENCE</scope>
    <source>
        <strain evidence="1">SGF0006</strain>
        <tissue evidence="1">Muscle</tissue>
    </source>
</reference>
<sequence>VHVGDGGVTLWEWVGRLQWISSDTAAPRAPRPGRGHKFNSLVCCECPMNAQGSRLSSVAVSETPLLFDFHMEVLKGGLEREETCLPEAPRSDRYPQYFSGQTFANRIPCCAKENNVFLRSKIQSITSSVRTE</sequence>
<dbReference type="AlphaFoldDB" id="A0AAD6BS29"/>
<organism evidence="1 2">
    <name type="scientific">Pogonophryne albipinna</name>
    <dbReference type="NCBI Taxonomy" id="1090488"/>
    <lineage>
        <taxon>Eukaryota</taxon>
        <taxon>Metazoa</taxon>
        <taxon>Chordata</taxon>
        <taxon>Craniata</taxon>
        <taxon>Vertebrata</taxon>
        <taxon>Euteleostomi</taxon>
        <taxon>Actinopterygii</taxon>
        <taxon>Neopterygii</taxon>
        <taxon>Teleostei</taxon>
        <taxon>Neoteleostei</taxon>
        <taxon>Acanthomorphata</taxon>
        <taxon>Eupercaria</taxon>
        <taxon>Perciformes</taxon>
        <taxon>Notothenioidei</taxon>
        <taxon>Pogonophryne</taxon>
    </lineage>
</organism>
<comment type="caution">
    <text evidence="1">The sequence shown here is derived from an EMBL/GenBank/DDBJ whole genome shotgun (WGS) entry which is preliminary data.</text>
</comment>
<evidence type="ECO:0000313" key="1">
    <source>
        <dbReference type="EMBL" id="KAJ4948134.1"/>
    </source>
</evidence>
<dbReference type="EMBL" id="JAPTMU010000001">
    <property type="protein sequence ID" value="KAJ4948134.1"/>
    <property type="molecule type" value="Genomic_DNA"/>
</dbReference>
<dbReference type="Proteomes" id="UP001219934">
    <property type="component" value="Unassembled WGS sequence"/>
</dbReference>
<name>A0AAD6BS29_9TELE</name>
<feature type="non-terminal residue" evidence="1">
    <location>
        <position position="132"/>
    </location>
</feature>
<evidence type="ECO:0000313" key="2">
    <source>
        <dbReference type="Proteomes" id="UP001219934"/>
    </source>
</evidence>
<accession>A0AAD6BS29</accession>
<keyword evidence="2" id="KW-1185">Reference proteome</keyword>
<feature type="non-terminal residue" evidence="1">
    <location>
        <position position="1"/>
    </location>
</feature>
<proteinExistence type="predicted"/>